<organism evidence="13 14">
    <name type="scientific">Albula goreensis</name>
    <dbReference type="NCBI Taxonomy" id="1534307"/>
    <lineage>
        <taxon>Eukaryota</taxon>
        <taxon>Metazoa</taxon>
        <taxon>Chordata</taxon>
        <taxon>Craniata</taxon>
        <taxon>Vertebrata</taxon>
        <taxon>Euteleostomi</taxon>
        <taxon>Actinopterygii</taxon>
        <taxon>Neopterygii</taxon>
        <taxon>Teleostei</taxon>
        <taxon>Albuliformes</taxon>
        <taxon>Albulidae</taxon>
        <taxon>Albula</taxon>
    </lineage>
</organism>
<name>A0A8T3CZK9_9TELE</name>
<dbReference type="AlphaFoldDB" id="A0A8T3CZK9"/>
<evidence type="ECO:0000256" key="6">
    <source>
        <dbReference type="ARBA" id="ARBA00023027"/>
    </source>
</evidence>
<keyword evidence="6 10" id="KW-0520">NAD</keyword>
<keyword evidence="2 10" id="KW-0328">Glycosyltransferase</keyword>
<comment type="subcellular location">
    <subcellularLocation>
        <location evidence="1">Nucleus</location>
    </subcellularLocation>
</comment>
<accession>A0A8T3CZK9</accession>
<sequence length="301" mass="34098">MLPVVPLTKTEVRKRIMAAKRCAASPPAAEGKKVKMEEERVLQETKTLDESSRNLLDLIFSHEVIEETIKDTKKVLENLPFWPLSQTQIIKGSIILQCIEAALQGNNKQNLKNFSSKFYTTIPHNFGRKTSPVIDSTKMIEDAREKLTALGDIALLLKVDSNEVTQIDKQNLYHNFLNCKLSLLGKDTDNFRIIKTYLENTASQPTLSITDVWEVDRDGEEKRFSEHKRVKNRKLLWHGTTVSSVVAILKKGLKIRSQEGRVGKGIYFASEAYVSLKETDAVDHVRVMFLSGCPGQRGNHF</sequence>
<evidence type="ECO:0000256" key="10">
    <source>
        <dbReference type="RuleBase" id="RU362114"/>
    </source>
</evidence>
<protein>
    <recommendedName>
        <fullName evidence="10">Poly [ADP-ribose] polymerase</fullName>
        <shortName evidence="10">PARP</shortName>
        <ecNumber evidence="10">2.4.2.-</ecNumber>
    </recommendedName>
</protein>
<dbReference type="InterPro" id="IPR050800">
    <property type="entry name" value="ARTD/PARP"/>
</dbReference>
<dbReference type="InterPro" id="IPR004102">
    <property type="entry name" value="Poly(ADP-ribose)pol_reg_dom"/>
</dbReference>
<dbReference type="OrthoDB" id="2017365at2759"/>
<evidence type="ECO:0000256" key="1">
    <source>
        <dbReference type="ARBA" id="ARBA00004123"/>
    </source>
</evidence>
<keyword evidence="4" id="KW-0548">Nucleotidyltransferase</keyword>
<evidence type="ECO:0000256" key="3">
    <source>
        <dbReference type="ARBA" id="ARBA00022679"/>
    </source>
</evidence>
<evidence type="ECO:0000259" key="11">
    <source>
        <dbReference type="PROSITE" id="PS51059"/>
    </source>
</evidence>
<dbReference type="SUPFAM" id="SSF56399">
    <property type="entry name" value="ADP-ribosylation"/>
    <property type="match status" value="1"/>
</dbReference>
<dbReference type="Gene3D" id="3.90.228.10">
    <property type="match status" value="1"/>
</dbReference>
<dbReference type="GO" id="GO:0035861">
    <property type="term" value="C:site of double-strand break"/>
    <property type="evidence" value="ECO:0007669"/>
    <property type="project" value="TreeGrafter"/>
</dbReference>
<dbReference type="Proteomes" id="UP000829720">
    <property type="component" value="Unassembled WGS sequence"/>
</dbReference>
<keyword evidence="14" id="KW-1185">Reference proteome</keyword>
<dbReference type="Pfam" id="PF00644">
    <property type="entry name" value="PARP"/>
    <property type="match status" value="1"/>
</dbReference>
<evidence type="ECO:0000256" key="9">
    <source>
        <dbReference type="ARBA" id="ARBA00024347"/>
    </source>
</evidence>
<dbReference type="PROSITE" id="PS51059">
    <property type="entry name" value="PARP_CATALYTIC"/>
    <property type="match status" value="1"/>
</dbReference>
<keyword evidence="5" id="KW-0227">DNA damage</keyword>
<evidence type="ECO:0000313" key="13">
    <source>
        <dbReference type="EMBL" id="KAI1888015.1"/>
    </source>
</evidence>
<dbReference type="GO" id="GO:0016779">
    <property type="term" value="F:nucleotidyltransferase activity"/>
    <property type="evidence" value="ECO:0007669"/>
    <property type="project" value="UniProtKB-KW"/>
</dbReference>
<comment type="similarity">
    <text evidence="9">Belongs to the ARTD/PARP family.</text>
</comment>
<dbReference type="GO" id="GO:0006302">
    <property type="term" value="P:double-strand break repair"/>
    <property type="evidence" value="ECO:0007669"/>
    <property type="project" value="TreeGrafter"/>
</dbReference>
<dbReference type="GO" id="GO:0005730">
    <property type="term" value="C:nucleolus"/>
    <property type="evidence" value="ECO:0007669"/>
    <property type="project" value="TreeGrafter"/>
</dbReference>
<dbReference type="GO" id="GO:0003950">
    <property type="term" value="F:NAD+ poly-ADP-ribosyltransferase activity"/>
    <property type="evidence" value="ECO:0007669"/>
    <property type="project" value="UniProtKB-UniRule"/>
</dbReference>
<feature type="domain" description="PARP alpha-helical" evidence="12">
    <location>
        <begin position="45"/>
        <end position="161"/>
    </location>
</feature>
<dbReference type="PROSITE" id="PS51060">
    <property type="entry name" value="PARP_ALPHA_HD"/>
    <property type="match status" value="1"/>
</dbReference>
<evidence type="ECO:0000256" key="8">
    <source>
        <dbReference type="ARBA" id="ARBA00023242"/>
    </source>
</evidence>
<reference evidence="13" key="1">
    <citation type="submission" date="2021-01" db="EMBL/GenBank/DDBJ databases">
        <authorList>
            <person name="Zahm M."/>
            <person name="Roques C."/>
            <person name="Cabau C."/>
            <person name="Klopp C."/>
            <person name="Donnadieu C."/>
            <person name="Jouanno E."/>
            <person name="Lampietro C."/>
            <person name="Louis A."/>
            <person name="Herpin A."/>
            <person name="Echchiki A."/>
            <person name="Berthelot C."/>
            <person name="Parey E."/>
            <person name="Roest-Crollius H."/>
            <person name="Braasch I."/>
            <person name="Postlethwait J."/>
            <person name="Bobe J."/>
            <person name="Montfort J."/>
            <person name="Bouchez O."/>
            <person name="Begum T."/>
            <person name="Mejri S."/>
            <person name="Adams A."/>
            <person name="Chen W.-J."/>
            <person name="Guiguen Y."/>
        </authorList>
    </citation>
    <scope>NUCLEOTIDE SEQUENCE</scope>
    <source>
        <tissue evidence="13">Blood</tissue>
    </source>
</reference>
<dbReference type="Pfam" id="PF02877">
    <property type="entry name" value="PARP_reg"/>
    <property type="match status" value="1"/>
</dbReference>
<evidence type="ECO:0000256" key="5">
    <source>
        <dbReference type="ARBA" id="ARBA00022763"/>
    </source>
</evidence>
<evidence type="ECO:0000313" key="14">
    <source>
        <dbReference type="Proteomes" id="UP000829720"/>
    </source>
</evidence>
<dbReference type="GO" id="GO:0070212">
    <property type="term" value="P:protein poly-ADP-ribosylation"/>
    <property type="evidence" value="ECO:0007669"/>
    <property type="project" value="TreeGrafter"/>
</dbReference>
<evidence type="ECO:0000259" key="12">
    <source>
        <dbReference type="PROSITE" id="PS51060"/>
    </source>
</evidence>
<dbReference type="GO" id="GO:1990404">
    <property type="term" value="F:NAD+-protein mono-ADP-ribosyltransferase activity"/>
    <property type="evidence" value="ECO:0007669"/>
    <property type="project" value="TreeGrafter"/>
</dbReference>
<gene>
    <name evidence="13" type="ORF">AGOR_G00180690</name>
</gene>
<dbReference type="SUPFAM" id="SSF47587">
    <property type="entry name" value="Domain of poly(ADP-ribose) polymerase"/>
    <property type="match status" value="1"/>
</dbReference>
<comment type="caution">
    <text evidence="13">The sequence shown here is derived from an EMBL/GenBank/DDBJ whole genome shotgun (WGS) entry which is preliminary data.</text>
</comment>
<dbReference type="PANTHER" id="PTHR10459">
    <property type="entry name" value="DNA LIGASE"/>
    <property type="match status" value="1"/>
</dbReference>
<evidence type="ECO:0000256" key="2">
    <source>
        <dbReference type="ARBA" id="ARBA00022676"/>
    </source>
</evidence>
<evidence type="ECO:0000256" key="7">
    <source>
        <dbReference type="ARBA" id="ARBA00023204"/>
    </source>
</evidence>
<dbReference type="EMBL" id="JAERUA010000017">
    <property type="protein sequence ID" value="KAI1888015.1"/>
    <property type="molecule type" value="Genomic_DNA"/>
</dbReference>
<keyword evidence="7" id="KW-0234">DNA repair</keyword>
<feature type="domain" description="PARP catalytic" evidence="11">
    <location>
        <begin position="167"/>
        <end position="301"/>
    </location>
</feature>
<dbReference type="InterPro" id="IPR012317">
    <property type="entry name" value="Poly(ADP-ribose)pol_cat_dom"/>
</dbReference>
<keyword evidence="3 10" id="KW-0808">Transferase</keyword>
<proteinExistence type="inferred from homology"/>
<dbReference type="InterPro" id="IPR036616">
    <property type="entry name" value="Poly(ADP-ribose)pol_reg_dom_sf"/>
</dbReference>
<dbReference type="PANTHER" id="PTHR10459:SF66">
    <property type="entry name" value="PROTEIN MONO-ADP-RIBOSYLTRANSFERASE PARP3"/>
    <property type="match status" value="1"/>
</dbReference>
<dbReference type="EC" id="2.4.2.-" evidence="10"/>
<keyword evidence="8" id="KW-0539">Nucleus</keyword>
<evidence type="ECO:0000256" key="4">
    <source>
        <dbReference type="ARBA" id="ARBA00022695"/>
    </source>
</evidence>
<dbReference type="Gene3D" id="1.20.142.10">
    <property type="entry name" value="Poly(ADP-ribose) polymerase, regulatory domain"/>
    <property type="match status" value="1"/>
</dbReference>